<dbReference type="STRING" id="1196353.SAMN05444921_114120"/>
<dbReference type="AlphaFoldDB" id="A0A1G9WP00"/>
<dbReference type="EMBL" id="FNHI01000014">
    <property type="protein sequence ID" value="SDM86294.1"/>
    <property type="molecule type" value="Genomic_DNA"/>
</dbReference>
<gene>
    <name evidence="1" type="ORF">SAMN05444921_114120</name>
</gene>
<proteinExistence type="predicted"/>
<evidence type="ECO:0000313" key="1">
    <source>
        <dbReference type="EMBL" id="SDM86294.1"/>
    </source>
</evidence>
<name>A0A1G9WP00_9ACTN</name>
<protein>
    <submittedName>
        <fullName evidence="1">Uncharacterized protein</fullName>
    </submittedName>
</protein>
<sequence>MVGTVNTRQGWPVLIQHGLMHTAQERQAT</sequence>
<accession>A0A1G9WP00</accession>
<evidence type="ECO:0000313" key="2">
    <source>
        <dbReference type="Proteomes" id="UP000199063"/>
    </source>
</evidence>
<keyword evidence="2" id="KW-1185">Reference proteome</keyword>
<reference evidence="2" key="1">
    <citation type="submission" date="2016-10" db="EMBL/GenBank/DDBJ databases">
        <authorList>
            <person name="Varghese N."/>
            <person name="Submissions S."/>
        </authorList>
    </citation>
    <scope>NUCLEOTIDE SEQUENCE [LARGE SCALE GENOMIC DNA]</scope>
    <source>
        <strain evidence="2">CGMCC 4.7042</strain>
    </source>
</reference>
<dbReference type="Proteomes" id="UP000199063">
    <property type="component" value="Unassembled WGS sequence"/>
</dbReference>
<organism evidence="1 2">
    <name type="scientific">Streptomyces wuyuanensis</name>
    <dbReference type="NCBI Taxonomy" id="1196353"/>
    <lineage>
        <taxon>Bacteria</taxon>
        <taxon>Bacillati</taxon>
        <taxon>Actinomycetota</taxon>
        <taxon>Actinomycetes</taxon>
        <taxon>Kitasatosporales</taxon>
        <taxon>Streptomycetaceae</taxon>
        <taxon>Streptomyces</taxon>
    </lineage>
</organism>